<accession>A0AAN7U1J3</accession>
<dbReference type="AlphaFoldDB" id="A0AAN7U1J3"/>
<keyword evidence="2" id="KW-1185">Reference proteome</keyword>
<gene>
    <name evidence="1" type="ORF">RB653_009661</name>
</gene>
<comment type="caution">
    <text evidence="1">The sequence shown here is derived from an EMBL/GenBank/DDBJ whole genome shotgun (WGS) entry which is preliminary data.</text>
</comment>
<proteinExistence type="predicted"/>
<evidence type="ECO:0000313" key="2">
    <source>
        <dbReference type="Proteomes" id="UP001344447"/>
    </source>
</evidence>
<evidence type="ECO:0000313" key="1">
    <source>
        <dbReference type="EMBL" id="KAK5579972.1"/>
    </source>
</evidence>
<protein>
    <submittedName>
        <fullName evidence="1">Uncharacterized protein</fullName>
    </submittedName>
</protein>
<sequence length="128" mass="14533">MDKIILLIYIYIYIPNYYYNQNFEKLVCNWPIEPSEGLINLILHFCVKNASNSLLYSLLHDGCLLIRVTSPSSQINLKKCFINAWTMCRKSGTIFSKGIGKIGLPLCPLYLAFPAFSERSGGVVSYIL</sequence>
<dbReference type="EMBL" id="JAVFKY010000003">
    <property type="protein sequence ID" value="KAK5579972.1"/>
    <property type="molecule type" value="Genomic_DNA"/>
</dbReference>
<reference evidence="1 2" key="1">
    <citation type="submission" date="2023-11" db="EMBL/GenBank/DDBJ databases">
        <title>Dfirmibasis_genome.</title>
        <authorList>
            <person name="Edelbroek B."/>
            <person name="Kjellin J."/>
            <person name="Jerlstrom-Hultqvist J."/>
            <person name="Soderbom F."/>
        </authorList>
    </citation>
    <scope>NUCLEOTIDE SEQUENCE [LARGE SCALE GENOMIC DNA]</scope>
    <source>
        <strain evidence="1 2">TNS-C-14</strain>
    </source>
</reference>
<name>A0AAN7U1J3_9MYCE</name>
<dbReference type="Proteomes" id="UP001344447">
    <property type="component" value="Unassembled WGS sequence"/>
</dbReference>
<organism evidence="1 2">
    <name type="scientific">Dictyostelium firmibasis</name>
    <dbReference type="NCBI Taxonomy" id="79012"/>
    <lineage>
        <taxon>Eukaryota</taxon>
        <taxon>Amoebozoa</taxon>
        <taxon>Evosea</taxon>
        <taxon>Eumycetozoa</taxon>
        <taxon>Dictyostelia</taxon>
        <taxon>Dictyosteliales</taxon>
        <taxon>Dictyosteliaceae</taxon>
        <taxon>Dictyostelium</taxon>
    </lineage>
</organism>